<dbReference type="OrthoDB" id="5561659at2759"/>
<dbReference type="Proteomes" id="UP000559256">
    <property type="component" value="Unassembled WGS sequence"/>
</dbReference>
<reference evidence="1 2" key="1">
    <citation type="journal article" date="2020" name="ISME J.">
        <title>Uncovering the hidden diversity of litter-decomposition mechanisms in mushroom-forming fungi.</title>
        <authorList>
            <person name="Floudas D."/>
            <person name="Bentzer J."/>
            <person name="Ahren D."/>
            <person name="Johansson T."/>
            <person name="Persson P."/>
            <person name="Tunlid A."/>
        </authorList>
    </citation>
    <scope>NUCLEOTIDE SEQUENCE [LARGE SCALE GENOMIC DNA]</scope>
    <source>
        <strain evidence="1 2">CBS 291.85</strain>
    </source>
</reference>
<dbReference type="AlphaFoldDB" id="A0A8H5CPC8"/>
<proteinExistence type="predicted"/>
<protein>
    <submittedName>
        <fullName evidence="1">Uncharacterized protein</fullName>
    </submittedName>
</protein>
<sequence length="262" mass="30458">MTRYFDILSSPNNPLFRKSLLFLFPAGNFDLNLEEEEEVESYLGTARFFINPWIWGYEDILKAIVRHLGCRIHLDSYKFDVFRRLKNDPFLSNLGTRDENATRFHSCERFGQCSQIALDDEGDEEQDFGLSEESQDLGQLHLYELARPLIKPYHDHDTPLFLNSKRSYPYSDRTQCSFTIPVIPSGLFRIAPICPLQLCVPIGFAPHPGWVWVNEDFDYEPLDEGVKNRVHWFGDDTTMADEIPGSDNAWYLDPEVIDIPPW</sequence>
<evidence type="ECO:0000313" key="1">
    <source>
        <dbReference type="EMBL" id="KAF5345168.1"/>
    </source>
</evidence>
<comment type="caution">
    <text evidence="1">The sequence shown here is derived from an EMBL/GenBank/DDBJ whole genome shotgun (WGS) entry which is preliminary data.</text>
</comment>
<evidence type="ECO:0000313" key="2">
    <source>
        <dbReference type="Proteomes" id="UP000559256"/>
    </source>
</evidence>
<gene>
    <name evidence="1" type="ORF">D9758_009662</name>
</gene>
<organism evidence="1 2">
    <name type="scientific">Tetrapyrgos nigripes</name>
    <dbReference type="NCBI Taxonomy" id="182062"/>
    <lineage>
        <taxon>Eukaryota</taxon>
        <taxon>Fungi</taxon>
        <taxon>Dikarya</taxon>
        <taxon>Basidiomycota</taxon>
        <taxon>Agaricomycotina</taxon>
        <taxon>Agaricomycetes</taxon>
        <taxon>Agaricomycetidae</taxon>
        <taxon>Agaricales</taxon>
        <taxon>Marasmiineae</taxon>
        <taxon>Marasmiaceae</taxon>
        <taxon>Tetrapyrgos</taxon>
    </lineage>
</organism>
<name>A0A8H5CPC8_9AGAR</name>
<dbReference type="Gene3D" id="3.40.50.12650">
    <property type="match status" value="1"/>
</dbReference>
<accession>A0A8H5CPC8</accession>
<dbReference type="EMBL" id="JAACJM010000114">
    <property type="protein sequence ID" value="KAF5345168.1"/>
    <property type="molecule type" value="Genomic_DNA"/>
</dbReference>
<keyword evidence="2" id="KW-1185">Reference proteome</keyword>